<feature type="compositionally biased region" description="Basic and acidic residues" evidence="1">
    <location>
        <begin position="168"/>
        <end position="209"/>
    </location>
</feature>
<feature type="compositionally biased region" description="Polar residues" evidence="1">
    <location>
        <begin position="427"/>
        <end position="437"/>
    </location>
</feature>
<feature type="region of interest" description="Disordered" evidence="1">
    <location>
        <begin position="427"/>
        <end position="461"/>
    </location>
</feature>
<accession>A0ABM1RYV0</accession>
<name>A0ABM1RYV0_LIMPO</name>
<feature type="compositionally biased region" description="Basic and acidic residues" evidence="1">
    <location>
        <begin position="450"/>
        <end position="461"/>
    </location>
</feature>
<dbReference type="GeneID" id="111084062"/>
<gene>
    <name evidence="3" type="primary">LOC111084062</name>
</gene>
<dbReference type="RefSeq" id="XP_022236555.1">
    <property type="nucleotide sequence ID" value="XM_022380847.1"/>
</dbReference>
<dbReference type="Proteomes" id="UP000694941">
    <property type="component" value="Unplaced"/>
</dbReference>
<feature type="compositionally biased region" description="Polar residues" evidence="1">
    <location>
        <begin position="131"/>
        <end position="141"/>
    </location>
</feature>
<reference evidence="3" key="1">
    <citation type="submission" date="2025-08" db="UniProtKB">
        <authorList>
            <consortium name="RefSeq"/>
        </authorList>
    </citation>
    <scope>IDENTIFICATION</scope>
    <source>
        <tissue evidence="3">Muscle</tissue>
    </source>
</reference>
<sequence length="539" mass="61479">METDRVTLPARDSFSWFCDYRKSEAFRPQKLVISNDSDTGLSEETNLRSDGKKTSGNLRSDGKKTSGNLSPDGKKTSVNLRSDGKKTSGSLSPDGKKTSGNLSPDGKKTFVNLSPDGKKTSGNLSPDGKKTSGSYENNSLRPFSKCHPPIDAQATPLAQAAGVIASDNTRKAPDRASSHSDENDEVKDTGEPPKYMDREDKSVREDERCSIPQGCEESESSLNPMKSDLEIGSNLLTWRDHLIVQNDAGNFRKERHKDFKDDIVKNDAGNLRKERHKDFKDDIVKNDTGNFRKEKHKDFKDDIVKNDTGNFRKERHKDFKDDIVKNDTGNFRKEKHKDFKDDIVKNDAGNLRKERHKDFKDDIVKNDAGNLRKERHKDFKDDIVKNDAGNFRNERHKDFKRCSRQKLIPDRKIKRIDRGCDQQVFNLTETASTSSPESKIVGRTSRSRLRSPEDKTEGADQKKLVRTPRAISLERATLRRRSRIGDGYHTPPRNYLTLSEQILYWDAQDGRCRSNKMEEDEKPWVIGTRRSWVTGTRRS</sequence>
<keyword evidence="2" id="KW-1185">Reference proteome</keyword>
<evidence type="ECO:0000313" key="2">
    <source>
        <dbReference type="Proteomes" id="UP000694941"/>
    </source>
</evidence>
<evidence type="ECO:0000256" key="1">
    <source>
        <dbReference type="SAM" id="MobiDB-lite"/>
    </source>
</evidence>
<evidence type="ECO:0000313" key="3">
    <source>
        <dbReference type="RefSeq" id="XP_022236555.1"/>
    </source>
</evidence>
<feature type="region of interest" description="Disordered" evidence="1">
    <location>
        <begin position="167"/>
        <end position="225"/>
    </location>
</feature>
<proteinExistence type="predicted"/>
<organism evidence="2 3">
    <name type="scientific">Limulus polyphemus</name>
    <name type="common">Atlantic horseshoe crab</name>
    <dbReference type="NCBI Taxonomy" id="6850"/>
    <lineage>
        <taxon>Eukaryota</taxon>
        <taxon>Metazoa</taxon>
        <taxon>Ecdysozoa</taxon>
        <taxon>Arthropoda</taxon>
        <taxon>Chelicerata</taxon>
        <taxon>Merostomata</taxon>
        <taxon>Xiphosura</taxon>
        <taxon>Limulidae</taxon>
        <taxon>Limulus</taxon>
    </lineage>
</organism>
<feature type="region of interest" description="Disordered" evidence="1">
    <location>
        <begin position="28"/>
        <end position="150"/>
    </location>
</feature>
<feature type="non-terminal residue" evidence="3">
    <location>
        <position position="539"/>
    </location>
</feature>
<protein>
    <submittedName>
        <fullName evidence="3">Uncharacterized protein LOC111084062</fullName>
    </submittedName>
</protein>
<feature type="compositionally biased region" description="Polar residues" evidence="1">
    <location>
        <begin position="32"/>
        <end position="44"/>
    </location>
</feature>